<evidence type="ECO:0000313" key="6">
    <source>
        <dbReference type="Proteomes" id="UP001600941"/>
    </source>
</evidence>
<dbReference type="InterPro" id="IPR009057">
    <property type="entry name" value="Homeodomain-like_sf"/>
</dbReference>
<reference evidence="5 6" key="1">
    <citation type="submission" date="2024-04" db="EMBL/GenBank/DDBJ databases">
        <title>Defined microbial consortia suppress multidrug-resistant proinflammatory Enterobacteriaceae via ecological control.</title>
        <authorList>
            <person name="Furuichi M."/>
            <person name="Kawaguchi T."/>
            <person name="Pust M."/>
            <person name="Yasuma K."/>
            <person name="Plichta D."/>
            <person name="Hasegawa N."/>
            <person name="Ohya T."/>
            <person name="Bhattarai S."/>
            <person name="Sasajima S."/>
            <person name="Aoto Y."/>
            <person name="Tuganbaev T."/>
            <person name="Yaginuma M."/>
            <person name="Ueda M."/>
            <person name="Okahashi N."/>
            <person name="Amafuji K."/>
            <person name="Kiridooshi Y."/>
            <person name="Sugita K."/>
            <person name="Strazar M."/>
            <person name="Skelly A."/>
            <person name="Suda W."/>
            <person name="Hattori M."/>
            <person name="Nakamoto N."/>
            <person name="Caballero S."/>
            <person name="Norman J."/>
            <person name="Olle B."/>
            <person name="Tanoue T."/>
            <person name="Arita M."/>
            <person name="Bucci V."/>
            <person name="Atarashi K."/>
            <person name="Xavier R."/>
            <person name="Honda K."/>
        </authorList>
    </citation>
    <scope>NUCLEOTIDE SEQUENCE [LARGE SCALE GENOMIC DNA]</scope>
    <source>
        <strain evidence="6">k34-0107-D12</strain>
    </source>
</reference>
<keyword evidence="2" id="KW-0238">DNA-binding</keyword>
<keyword evidence="1" id="KW-0805">Transcription regulation</keyword>
<dbReference type="Pfam" id="PF12833">
    <property type="entry name" value="HTH_18"/>
    <property type="match status" value="1"/>
</dbReference>
<proteinExistence type="predicted"/>
<name>A0ABQ0BQ87_9FIRM</name>
<organism evidence="5 6">
    <name type="scientific">Blautia parvula</name>
    <dbReference type="NCBI Taxonomy" id="2877527"/>
    <lineage>
        <taxon>Bacteria</taxon>
        <taxon>Bacillati</taxon>
        <taxon>Bacillota</taxon>
        <taxon>Clostridia</taxon>
        <taxon>Lachnospirales</taxon>
        <taxon>Lachnospiraceae</taxon>
        <taxon>Blautia</taxon>
    </lineage>
</organism>
<accession>A0ABQ0BQ87</accession>
<dbReference type="PROSITE" id="PS01124">
    <property type="entry name" value="HTH_ARAC_FAMILY_2"/>
    <property type="match status" value="1"/>
</dbReference>
<dbReference type="PANTHER" id="PTHR43280:SF2">
    <property type="entry name" value="HTH-TYPE TRANSCRIPTIONAL REGULATOR EXSA"/>
    <property type="match status" value="1"/>
</dbReference>
<dbReference type="SUPFAM" id="SSF46689">
    <property type="entry name" value="Homeodomain-like"/>
    <property type="match status" value="2"/>
</dbReference>
<dbReference type="Proteomes" id="UP001600941">
    <property type="component" value="Unassembled WGS sequence"/>
</dbReference>
<dbReference type="Gene3D" id="1.10.10.60">
    <property type="entry name" value="Homeodomain-like"/>
    <property type="match status" value="2"/>
</dbReference>
<evidence type="ECO:0000259" key="4">
    <source>
        <dbReference type="PROSITE" id="PS01124"/>
    </source>
</evidence>
<evidence type="ECO:0000256" key="1">
    <source>
        <dbReference type="ARBA" id="ARBA00023015"/>
    </source>
</evidence>
<comment type="caution">
    <text evidence="5">The sequence shown here is derived from an EMBL/GenBank/DDBJ whole genome shotgun (WGS) entry which is preliminary data.</text>
</comment>
<evidence type="ECO:0000256" key="2">
    <source>
        <dbReference type="ARBA" id="ARBA00023125"/>
    </source>
</evidence>
<dbReference type="RefSeq" id="WP_054352203.1">
    <property type="nucleotide sequence ID" value="NZ_AP031413.1"/>
</dbReference>
<evidence type="ECO:0000313" key="5">
    <source>
        <dbReference type="EMBL" id="GAA6498695.1"/>
    </source>
</evidence>
<dbReference type="PANTHER" id="PTHR43280">
    <property type="entry name" value="ARAC-FAMILY TRANSCRIPTIONAL REGULATOR"/>
    <property type="match status" value="1"/>
</dbReference>
<dbReference type="EMBL" id="BAABZQ010000001">
    <property type="protein sequence ID" value="GAA6498695.1"/>
    <property type="molecule type" value="Genomic_DNA"/>
</dbReference>
<evidence type="ECO:0000256" key="3">
    <source>
        <dbReference type="ARBA" id="ARBA00023163"/>
    </source>
</evidence>
<gene>
    <name evidence="5" type="ORF">K340107D12_15110</name>
</gene>
<keyword evidence="3" id="KW-0804">Transcription</keyword>
<keyword evidence="6" id="KW-1185">Reference proteome</keyword>
<protein>
    <recommendedName>
        <fullName evidence="4">HTH araC/xylS-type domain-containing protein</fullName>
    </recommendedName>
</protein>
<dbReference type="InterPro" id="IPR018060">
    <property type="entry name" value="HTH_AraC"/>
</dbReference>
<sequence>MDRIEFFLNRLYVGSRVPVSIYKRQSDETVKHICIPKENTDAVEWNRDDEAIARWMKQLEEIGKPFIYGSTETHFYGMFTDDAGTAVVWGPVQEDLRRLANVTASSYFFLTGRQMIEEEVEIHWVGEYHILQDAKGYEMYLLDKSEWNRIHNSIEYETVFLEAIERGDLEKLFELSKMPEPEGVGQVAWEEKKRMEYLCVASVTLCCRAAVRGGANPEEAYDLSDYFLQKLQQTKDMKDMKKLTFDMELTYAKLVRKQKSRQKKNLHVERCKDYIANHLRTNFKVHDIADELSINRTYLSKIFSQNEGMTIQQYILRERCEHASNMLRYTNYPISIIANYFCFSSQSHFTKKFQDVYGVTPKEYRKQNKYIESYQRQRQ</sequence>
<feature type="domain" description="HTH araC/xylS-type" evidence="4">
    <location>
        <begin position="269"/>
        <end position="367"/>
    </location>
</feature>
<dbReference type="SMART" id="SM00342">
    <property type="entry name" value="HTH_ARAC"/>
    <property type="match status" value="1"/>
</dbReference>